<feature type="region of interest" description="Disordered" evidence="1">
    <location>
        <begin position="85"/>
        <end position="129"/>
    </location>
</feature>
<feature type="compositionally biased region" description="Basic residues" evidence="1">
    <location>
        <begin position="161"/>
        <end position="215"/>
    </location>
</feature>
<evidence type="ECO:0000313" key="2">
    <source>
        <dbReference type="EMBL" id="KPV77811.1"/>
    </source>
</evidence>
<dbReference type="Proteomes" id="UP000053890">
    <property type="component" value="Unassembled WGS sequence"/>
</dbReference>
<gene>
    <name evidence="2" type="ORF">RHOBADRAFT_51618</name>
</gene>
<feature type="compositionally biased region" description="Basic residues" evidence="1">
    <location>
        <begin position="118"/>
        <end position="129"/>
    </location>
</feature>
<feature type="region of interest" description="Disordered" evidence="1">
    <location>
        <begin position="1"/>
        <end position="34"/>
    </location>
</feature>
<protein>
    <submittedName>
        <fullName evidence="2">Uncharacterized protein</fullName>
    </submittedName>
</protein>
<dbReference type="RefSeq" id="XP_018273860.1">
    <property type="nucleotide sequence ID" value="XM_018415932.1"/>
</dbReference>
<sequence length="293" mass="32790">PAVVPFSASALDDRSDGGPDIATKGQNPGAAAQQQGLRVPLHFPFVPFLGHPRQRQRPSRLHLHLPPVASPLGDVGLAQRLVHSQSLRQRRQQQERRRPGPPHPARRGGEPLGPLARLGRRRRRRFGWHTAPRRRVPVARVGARAPGPVGRPVGPCRRRLAGRRRRQPGRRHAHALRRRRRAVGRRAARVDHRRPRARRGGARVLRRRARARARHAGPEQRRAPAHVPRLHGRIGPRADGPAQLGVHPPRHGRLKRRRPSSLPPSLLFPLASSLSHPTLPPCALLDLYPRPPL</sequence>
<feature type="region of interest" description="Disordered" evidence="1">
    <location>
        <begin position="161"/>
        <end position="261"/>
    </location>
</feature>
<reference evidence="2 3" key="1">
    <citation type="journal article" date="2015" name="Front. Microbiol.">
        <title>Genome sequence of the plant growth promoting endophytic yeast Rhodotorula graminis WP1.</title>
        <authorList>
            <person name="Firrincieli A."/>
            <person name="Otillar R."/>
            <person name="Salamov A."/>
            <person name="Schmutz J."/>
            <person name="Khan Z."/>
            <person name="Redman R.S."/>
            <person name="Fleck N.D."/>
            <person name="Lindquist E."/>
            <person name="Grigoriev I.V."/>
            <person name="Doty S.L."/>
        </authorList>
    </citation>
    <scope>NUCLEOTIDE SEQUENCE [LARGE SCALE GENOMIC DNA]</scope>
    <source>
        <strain evidence="2 3">WP1</strain>
    </source>
</reference>
<feature type="non-terminal residue" evidence="2">
    <location>
        <position position="1"/>
    </location>
</feature>
<feature type="compositionally biased region" description="Basic residues" evidence="1">
    <location>
        <begin position="248"/>
        <end position="259"/>
    </location>
</feature>
<accession>A0A194SEA0</accession>
<proteinExistence type="predicted"/>
<dbReference type="AlphaFoldDB" id="A0A194SEA0"/>
<dbReference type="GeneID" id="28976380"/>
<dbReference type="EMBL" id="KQ474074">
    <property type="protein sequence ID" value="KPV77811.1"/>
    <property type="molecule type" value="Genomic_DNA"/>
</dbReference>
<name>A0A194SEA0_RHOGW</name>
<evidence type="ECO:0000256" key="1">
    <source>
        <dbReference type="SAM" id="MobiDB-lite"/>
    </source>
</evidence>
<keyword evidence="3" id="KW-1185">Reference proteome</keyword>
<evidence type="ECO:0000313" key="3">
    <source>
        <dbReference type="Proteomes" id="UP000053890"/>
    </source>
</evidence>
<organism evidence="2 3">
    <name type="scientific">Rhodotorula graminis (strain WP1)</name>
    <dbReference type="NCBI Taxonomy" id="578459"/>
    <lineage>
        <taxon>Eukaryota</taxon>
        <taxon>Fungi</taxon>
        <taxon>Dikarya</taxon>
        <taxon>Basidiomycota</taxon>
        <taxon>Pucciniomycotina</taxon>
        <taxon>Microbotryomycetes</taxon>
        <taxon>Sporidiobolales</taxon>
        <taxon>Sporidiobolaceae</taxon>
        <taxon>Rhodotorula</taxon>
    </lineage>
</organism>